<keyword evidence="3" id="KW-1185">Reference proteome</keyword>
<organism evidence="2 3">
    <name type="scientific">Ureaplasma diversum NCTC 246</name>
    <dbReference type="NCBI Taxonomy" id="1188241"/>
    <lineage>
        <taxon>Bacteria</taxon>
        <taxon>Bacillati</taxon>
        <taxon>Mycoplasmatota</taxon>
        <taxon>Mycoplasmoidales</taxon>
        <taxon>Mycoplasmoidaceae</taxon>
        <taxon>Ureaplasma</taxon>
    </lineage>
</organism>
<feature type="transmembrane region" description="Helical" evidence="1">
    <location>
        <begin position="88"/>
        <end position="107"/>
    </location>
</feature>
<evidence type="ECO:0000313" key="3">
    <source>
        <dbReference type="Proteomes" id="UP000028537"/>
    </source>
</evidence>
<evidence type="ECO:0000313" key="2">
    <source>
        <dbReference type="EMBL" id="KEZ23894.1"/>
    </source>
</evidence>
<dbReference type="RefSeq" id="WP_051749389.1">
    <property type="nucleotide sequence ID" value="NZ_JFDP01000034.1"/>
</dbReference>
<feature type="transmembrane region" description="Helical" evidence="1">
    <location>
        <begin position="52"/>
        <end position="76"/>
    </location>
</feature>
<accession>A0A084F102</accession>
<keyword evidence="1" id="KW-0812">Transmembrane</keyword>
<name>A0A084F102_9BACT</name>
<gene>
    <name evidence="2" type="ORF">UDIV_2150</name>
</gene>
<dbReference type="Proteomes" id="UP000028537">
    <property type="component" value="Unassembled WGS sequence"/>
</dbReference>
<feature type="transmembrane region" description="Helical" evidence="1">
    <location>
        <begin position="149"/>
        <end position="170"/>
    </location>
</feature>
<sequence>MRNIRANENKTVVKLLNINDKGMKILNILIVAFAFGLFACAIIGSFDAKATKYAIGIGVGLVQFIVLGLLIYRVIVVHYQNKWSKKEIIWQGILFGLWFFGFIWWMWATAATTQAYEQIVLFYDLNKAKNPNYSLIVMTGVPFELFKSLVLSLWFIVIKTAMLLFASTFYNMMFNSKMIAENAKKANKMADPNHK</sequence>
<reference evidence="2 3" key="1">
    <citation type="submission" date="2014-02" db="EMBL/GenBank/DDBJ databases">
        <title>Genome sequence of Ureaplasma diversum strain 246.</title>
        <authorList>
            <person name="Sirand-Pugnet P."/>
            <person name="Breton M."/>
            <person name="Dordet-Frisoni E."/>
            <person name="Baranowski E."/>
            <person name="Barre A."/>
            <person name="Couture C."/>
            <person name="Dupuy V."/>
            <person name="Gaurivaud P."/>
            <person name="Jacob D."/>
            <person name="Lemaitre C."/>
            <person name="Manso-Silvan L."/>
            <person name="Nikolski M."/>
            <person name="Nouvel L.-X."/>
            <person name="Poumarat F."/>
            <person name="Tardy F."/>
            <person name="Thebault P."/>
            <person name="Theil S."/>
            <person name="Citti C."/>
            <person name="Thiaucourt F."/>
            <person name="Blanchard A."/>
        </authorList>
    </citation>
    <scope>NUCLEOTIDE SEQUENCE [LARGE SCALE GENOMIC DNA]</scope>
    <source>
        <strain evidence="2 3">NCTC 246</strain>
    </source>
</reference>
<dbReference type="OrthoDB" id="9899506at2"/>
<dbReference type="EMBL" id="JFDP01000034">
    <property type="protein sequence ID" value="KEZ23894.1"/>
    <property type="molecule type" value="Genomic_DNA"/>
</dbReference>
<keyword evidence="1" id="KW-1133">Transmembrane helix</keyword>
<comment type="caution">
    <text evidence="2">The sequence shown here is derived from an EMBL/GenBank/DDBJ whole genome shotgun (WGS) entry which is preliminary data.</text>
</comment>
<evidence type="ECO:0000256" key="1">
    <source>
        <dbReference type="SAM" id="Phobius"/>
    </source>
</evidence>
<keyword evidence="1" id="KW-0472">Membrane</keyword>
<feature type="transmembrane region" description="Helical" evidence="1">
    <location>
        <begin position="25"/>
        <end position="46"/>
    </location>
</feature>
<protein>
    <submittedName>
        <fullName evidence="2">Uncharacterized protein</fullName>
    </submittedName>
</protein>
<dbReference type="AlphaFoldDB" id="A0A084F102"/>
<proteinExistence type="predicted"/>